<dbReference type="Gramene" id="PUZ60170">
    <property type="protein sequence ID" value="PUZ60170"/>
    <property type="gene ID" value="GQ55_4G102500"/>
</dbReference>
<evidence type="ECO:0000313" key="2">
    <source>
        <dbReference type="Proteomes" id="UP000244336"/>
    </source>
</evidence>
<reference evidence="1 2" key="1">
    <citation type="submission" date="2018-04" db="EMBL/GenBank/DDBJ databases">
        <title>WGS assembly of Panicum hallii var. hallii HAL2.</title>
        <authorList>
            <person name="Lovell J."/>
            <person name="Jenkins J."/>
            <person name="Lowry D."/>
            <person name="Mamidi S."/>
            <person name="Sreedasyam A."/>
            <person name="Weng X."/>
            <person name="Barry K."/>
            <person name="Bonette J."/>
            <person name="Campitelli B."/>
            <person name="Daum C."/>
            <person name="Gordon S."/>
            <person name="Gould B."/>
            <person name="Lipzen A."/>
            <person name="MacQueen A."/>
            <person name="Palacio-Mejia J."/>
            <person name="Plott C."/>
            <person name="Shakirov E."/>
            <person name="Shu S."/>
            <person name="Yoshinaga Y."/>
            <person name="Zane M."/>
            <person name="Rokhsar D."/>
            <person name="Grimwood J."/>
            <person name="Schmutz J."/>
            <person name="Juenger T."/>
        </authorList>
    </citation>
    <scope>NUCLEOTIDE SEQUENCE [LARGE SCALE GENOMIC DNA]</scope>
    <source>
        <strain evidence="2">cv. HAL2</strain>
    </source>
</reference>
<name>A0A2T7DX64_9POAL</name>
<protein>
    <submittedName>
        <fullName evidence="1">Uncharacterized protein</fullName>
    </submittedName>
</protein>
<dbReference type="AlphaFoldDB" id="A0A2T7DX64"/>
<gene>
    <name evidence="1" type="ORF">GQ55_4G102500</name>
</gene>
<keyword evidence="2" id="KW-1185">Reference proteome</keyword>
<dbReference type="EMBL" id="CM009752">
    <property type="protein sequence ID" value="PUZ60170.1"/>
    <property type="molecule type" value="Genomic_DNA"/>
</dbReference>
<proteinExistence type="predicted"/>
<organism evidence="1 2">
    <name type="scientific">Panicum hallii var. hallii</name>
    <dbReference type="NCBI Taxonomy" id="1504633"/>
    <lineage>
        <taxon>Eukaryota</taxon>
        <taxon>Viridiplantae</taxon>
        <taxon>Streptophyta</taxon>
        <taxon>Embryophyta</taxon>
        <taxon>Tracheophyta</taxon>
        <taxon>Spermatophyta</taxon>
        <taxon>Magnoliopsida</taxon>
        <taxon>Liliopsida</taxon>
        <taxon>Poales</taxon>
        <taxon>Poaceae</taxon>
        <taxon>PACMAD clade</taxon>
        <taxon>Panicoideae</taxon>
        <taxon>Panicodae</taxon>
        <taxon>Paniceae</taxon>
        <taxon>Panicinae</taxon>
        <taxon>Panicum</taxon>
        <taxon>Panicum sect. Panicum</taxon>
    </lineage>
</organism>
<accession>A0A2T7DX64</accession>
<dbReference type="Proteomes" id="UP000244336">
    <property type="component" value="Chromosome 4"/>
</dbReference>
<sequence length="104" mass="12094">MGHRVNLRISPQWRTPELCEPTRLLFLSLHDGHACNNHKLRSSLPDLQRRSSSPTSWRALVAIVFNLDLLLRAMHARYGSHHLPTRLHTHLHRRPPRLAHCRPG</sequence>
<evidence type="ECO:0000313" key="1">
    <source>
        <dbReference type="EMBL" id="PUZ60170.1"/>
    </source>
</evidence>